<evidence type="ECO:0000259" key="7">
    <source>
        <dbReference type="Pfam" id="PF00534"/>
    </source>
</evidence>
<feature type="domain" description="Glycosyltransferase subfamily 4-like N-terminal" evidence="8">
    <location>
        <begin position="541"/>
        <end position="660"/>
    </location>
</feature>
<dbReference type="SUPFAM" id="SSF53756">
    <property type="entry name" value="UDP-Glycosyltransferase/glycogen phosphorylase"/>
    <property type="match status" value="1"/>
</dbReference>
<feature type="transmembrane region" description="Helical" evidence="6">
    <location>
        <begin position="215"/>
        <end position="235"/>
    </location>
</feature>
<feature type="transmembrane region" description="Helical" evidence="6">
    <location>
        <begin position="112"/>
        <end position="135"/>
    </location>
</feature>
<proteinExistence type="predicted"/>
<feature type="transmembrane region" description="Helical" evidence="6">
    <location>
        <begin position="247"/>
        <end position="270"/>
    </location>
</feature>
<keyword evidence="4 6" id="KW-1133">Transmembrane helix</keyword>
<dbReference type="EMBL" id="MEWR01000011">
    <property type="protein sequence ID" value="OGC82109.1"/>
    <property type="molecule type" value="Genomic_DNA"/>
</dbReference>
<evidence type="ECO:0000313" key="10">
    <source>
        <dbReference type="Proteomes" id="UP000177614"/>
    </source>
</evidence>
<dbReference type="CDD" id="cd13128">
    <property type="entry name" value="MATE_Wzx_like"/>
    <property type="match status" value="1"/>
</dbReference>
<evidence type="ECO:0000256" key="5">
    <source>
        <dbReference type="ARBA" id="ARBA00023136"/>
    </source>
</evidence>
<reference evidence="9 10" key="1">
    <citation type="journal article" date="2016" name="Nat. Commun.">
        <title>Thousands of microbial genomes shed light on interconnected biogeochemical processes in an aquifer system.</title>
        <authorList>
            <person name="Anantharaman K."/>
            <person name="Brown C.T."/>
            <person name="Hug L.A."/>
            <person name="Sharon I."/>
            <person name="Castelle C.J."/>
            <person name="Probst A.J."/>
            <person name="Thomas B.C."/>
            <person name="Singh A."/>
            <person name="Wilkins M.J."/>
            <person name="Karaoz U."/>
            <person name="Brodie E.L."/>
            <person name="Williams K.H."/>
            <person name="Hubbard S.S."/>
            <person name="Banfield J.F."/>
        </authorList>
    </citation>
    <scope>NUCLEOTIDE SEQUENCE [LARGE SCALE GENOMIC DNA]</scope>
</reference>
<dbReference type="STRING" id="1817814.A2V81_03085"/>
<feature type="transmembrane region" description="Helical" evidence="6">
    <location>
        <begin position="328"/>
        <end position="349"/>
    </location>
</feature>
<dbReference type="PANTHER" id="PTHR46401">
    <property type="entry name" value="GLYCOSYLTRANSFERASE WBBK-RELATED"/>
    <property type="match status" value="1"/>
</dbReference>
<evidence type="ECO:0000256" key="1">
    <source>
        <dbReference type="ARBA" id="ARBA00004141"/>
    </source>
</evidence>
<dbReference type="Pfam" id="PF00534">
    <property type="entry name" value="Glycos_transf_1"/>
    <property type="match status" value="1"/>
</dbReference>
<dbReference type="InterPro" id="IPR002797">
    <property type="entry name" value="Polysacc_synth"/>
</dbReference>
<feature type="transmembrane region" description="Helical" evidence="6">
    <location>
        <begin position="80"/>
        <end position="106"/>
    </location>
</feature>
<dbReference type="FunFam" id="3.40.50.2000:FF:000119">
    <property type="entry name" value="Glycosyl transferase group 1"/>
    <property type="match status" value="1"/>
</dbReference>
<evidence type="ECO:0000256" key="2">
    <source>
        <dbReference type="ARBA" id="ARBA00022679"/>
    </source>
</evidence>
<feature type="transmembrane region" description="Helical" evidence="6">
    <location>
        <begin position="388"/>
        <end position="407"/>
    </location>
</feature>
<feature type="transmembrane region" description="Helical" evidence="6">
    <location>
        <begin position="12"/>
        <end position="33"/>
    </location>
</feature>
<feature type="transmembrane region" description="Helical" evidence="6">
    <location>
        <begin position="444"/>
        <end position="464"/>
    </location>
</feature>
<feature type="transmembrane region" description="Helical" evidence="6">
    <location>
        <begin position="45"/>
        <end position="68"/>
    </location>
</feature>
<evidence type="ECO:0000256" key="4">
    <source>
        <dbReference type="ARBA" id="ARBA00022989"/>
    </source>
</evidence>
<evidence type="ECO:0000259" key="8">
    <source>
        <dbReference type="Pfam" id="PF13439"/>
    </source>
</evidence>
<accession>A0A1F4XKE2</accession>
<evidence type="ECO:0000313" key="9">
    <source>
        <dbReference type="EMBL" id="OGC82109.1"/>
    </source>
</evidence>
<dbReference type="Gene3D" id="3.40.50.2000">
    <property type="entry name" value="Glycogen Phosphorylase B"/>
    <property type="match status" value="2"/>
</dbReference>
<keyword evidence="2" id="KW-0808">Transferase</keyword>
<keyword evidence="5 6" id="KW-0472">Membrane</keyword>
<dbReference type="InterPro" id="IPR028098">
    <property type="entry name" value="Glyco_trans_4-like_N"/>
</dbReference>
<feature type="transmembrane region" description="Helical" evidence="6">
    <location>
        <begin position="147"/>
        <end position="169"/>
    </location>
</feature>
<evidence type="ECO:0008006" key="11">
    <source>
        <dbReference type="Google" id="ProtNLM"/>
    </source>
</evidence>
<organism evidence="9 10">
    <name type="scientific">Candidatus Abawacabacteria bacterium RBG_16_42_10</name>
    <dbReference type="NCBI Taxonomy" id="1817814"/>
    <lineage>
        <taxon>Bacteria</taxon>
        <taxon>Candidatus Abawacaibacteriota</taxon>
    </lineage>
</organism>
<feature type="transmembrane region" description="Helical" evidence="6">
    <location>
        <begin position="419"/>
        <end position="438"/>
    </location>
</feature>
<feature type="domain" description="Glycosyl transferase family 1" evidence="7">
    <location>
        <begin position="684"/>
        <end position="839"/>
    </location>
</feature>
<gene>
    <name evidence="9" type="ORF">A2V81_03085</name>
</gene>
<feature type="transmembrane region" description="Helical" evidence="6">
    <location>
        <begin position="175"/>
        <end position="194"/>
    </location>
</feature>
<feature type="transmembrane region" description="Helical" evidence="6">
    <location>
        <begin position="356"/>
        <end position="376"/>
    </location>
</feature>
<evidence type="ECO:0000256" key="6">
    <source>
        <dbReference type="SAM" id="Phobius"/>
    </source>
</evidence>
<evidence type="ECO:0000256" key="3">
    <source>
        <dbReference type="ARBA" id="ARBA00022692"/>
    </source>
</evidence>
<keyword evidence="3 6" id="KW-0812">Transmembrane</keyword>
<dbReference type="Pfam" id="PF01943">
    <property type="entry name" value="Polysacc_synt"/>
    <property type="match status" value="1"/>
</dbReference>
<dbReference type="InterPro" id="IPR001296">
    <property type="entry name" value="Glyco_trans_1"/>
</dbReference>
<comment type="subcellular location">
    <subcellularLocation>
        <location evidence="1">Membrane</location>
        <topology evidence="1">Multi-pass membrane protein</topology>
    </subcellularLocation>
</comment>
<dbReference type="AlphaFoldDB" id="A0A1F4XKE2"/>
<protein>
    <recommendedName>
        <fullName evidence="11">Glycosyl transferase family 1 domain-containing protein</fullName>
    </recommendedName>
</protein>
<feature type="transmembrane region" description="Helical" evidence="6">
    <location>
        <begin position="290"/>
        <end position="308"/>
    </location>
</feature>
<dbReference type="Pfam" id="PF13439">
    <property type="entry name" value="Glyco_transf_4"/>
    <property type="match status" value="1"/>
</dbReference>
<dbReference type="Proteomes" id="UP000177614">
    <property type="component" value="Unassembled WGS sequence"/>
</dbReference>
<sequence length="863" mass="97179">MEQAQKIASNTIAQILSKMFNAVLSVVIIKIITHYLKTEGYGQYTLVYELVGFFGIACDLGLFTIAVDEMAKTKERMQRVLGSILGLRLILILIIGTITTASAFLIPNFTPVMSIAVIIAAIGIAANLISSTVAATLQVNLKMTINAYAIIIGKILMVGYIALTAFFGWGFLHLIIAGLINNLFVTGVTTYASHRLLPIKLYFDREEIWRLLKKSAVYGAALIFGSIYLRINTIMLRQFTSDNVVGVFGIALRSFELLLLIPFSFMNSILPSLAQNIHTEKFSSLFQKSWDVLVMTGLGMSVGSFIMAEEMIRLISTGSDFAPAANLMRILAIASVFNFLSSLFQYVLVSLNRVKVFFAIALLEAVIAIIFAYILIPLPPPFGQASAAAWAIVVAQTINFFGVTWGVARIRPIKLSWKATFATLFSVIITGIYLWFIKGALSHWSVYLSLPTAFFTAGILYIFLLTKTGGLSTDLSKVLWQRFFLNKPAPLPGQKLRIAIDIRGISGERTGKEWYTLSLLTALGNIDKDNDYFLFTRHPVKNINLPNNFHIIERKMPLLLWHPHFMWQIRKYKIDILLATASYIVPSLLMGKKPKVITVIHDTIAFLFPRRHQAKATTIERFTLKRTLEHSTTIVAVSQNTKKDIERLFDIAPEKITVIPEAAREQFSVPRDPAMTEQLKKDYGISQHYLLFIGTLEPRKNLVRLIKAYKLLPAQLQKDYQLVIVGRKGWYYKEIFSEIAGTLLEKQVIFTGYVPDQDLPYLLHGATGFVLPSLYEGFGLPILEAFACGIPVITTPNSSLKEIAKDDCLYFDPYDIHDMKVKLRLFLEDEVLRQRLSQNLVARSQEFSWKRTAEEMLRVIQQV</sequence>
<dbReference type="PANTHER" id="PTHR46401:SF2">
    <property type="entry name" value="GLYCOSYLTRANSFERASE WBBK-RELATED"/>
    <property type="match status" value="1"/>
</dbReference>
<dbReference type="GO" id="GO:0016757">
    <property type="term" value="F:glycosyltransferase activity"/>
    <property type="evidence" value="ECO:0007669"/>
    <property type="project" value="InterPro"/>
</dbReference>
<feature type="transmembrane region" description="Helical" evidence="6">
    <location>
        <begin position="574"/>
        <end position="591"/>
    </location>
</feature>
<dbReference type="GO" id="GO:0009103">
    <property type="term" value="P:lipopolysaccharide biosynthetic process"/>
    <property type="evidence" value="ECO:0007669"/>
    <property type="project" value="TreeGrafter"/>
</dbReference>
<dbReference type="CDD" id="cd03809">
    <property type="entry name" value="GT4_MtfB-like"/>
    <property type="match status" value="1"/>
</dbReference>
<name>A0A1F4XKE2_9BACT</name>
<comment type="caution">
    <text evidence="9">The sequence shown here is derived from an EMBL/GenBank/DDBJ whole genome shotgun (WGS) entry which is preliminary data.</text>
</comment>
<dbReference type="GO" id="GO:0016020">
    <property type="term" value="C:membrane"/>
    <property type="evidence" value="ECO:0007669"/>
    <property type="project" value="UniProtKB-SubCell"/>
</dbReference>